<protein>
    <recommendedName>
        <fullName evidence="2">VTT domain-containing protein</fullName>
    </recommendedName>
</protein>
<dbReference type="Pfam" id="PF09335">
    <property type="entry name" value="VTT_dom"/>
    <property type="match status" value="1"/>
</dbReference>
<dbReference type="PANTHER" id="PTHR42709:SF2">
    <property type="entry name" value="INNER MEMBRANE PROTEIN YOHD"/>
    <property type="match status" value="1"/>
</dbReference>
<dbReference type="EMBL" id="MFSP01000040">
    <property type="protein sequence ID" value="OGI68646.1"/>
    <property type="molecule type" value="Genomic_DNA"/>
</dbReference>
<feature type="transmembrane region" description="Helical" evidence="1">
    <location>
        <begin position="165"/>
        <end position="188"/>
    </location>
</feature>
<dbReference type="GO" id="GO:0005886">
    <property type="term" value="C:plasma membrane"/>
    <property type="evidence" value="ECO:0007669"/>
    <property type="project" value="TreeGrafter"/>
</dbReference>
<proteinExistence type="predicted"/>
<feature type="transmembrane region" description="Helical" evidence="1">
    <location>
        <begin position="7"/>
        <end position="25"/>
    </location>
</feature>
<sequence length="208" mass="23614">MSFEQLVLYLIENYGYLTILIWTFIEGETIVILAGMAVASSIGGLELGWVIASALAGSFSGDQFYYYLGRHWGPKIIAKRLSWQANAERVYKHLHRHQYWLILTFRFYYGLRNVTPFAVGSAQIPRLRFFMLNLIGAIVWAVTFAGGGYLLGETLKLFMDDYHRYALYVLGIIMLGAIALWVVTAIQLRRKARELAARDEGPTPPNPV</sequence>
<organism evidence="3 4">
    <name type="scientific">Candidatus Muproteobacteria bacterium RBG_16_60_9</name>
    <dbReference type="NCBI Taxonomy" id="1817755"/>
    <lineage>
        <taxon>Bacteria</taxon>
        <taxon>Pseudomonadati</taxon>
        <taxon>Pseudomonadota</taxon>
        <taxon>Candidatus Muproteobacteria</taxon>
    </lineage>
</organism>
<dbReference type="AlphaFoldDB" id="A0A1F6VGF0"/>
<evidence type="ECO:0000256" key="1">
    <source>
        <dbReference type="SAM" id="Phobius"/>
    </source>
</evidence>
<reference evidence="3 4" key="1">
    <citation type="journal article" date="2016" name="Nat. Commun.">
        <title>Thousands of microbial genomes shed light on interconnected biogeochemical processes in an aquifer system.</title>
        <authorList>
            <person name="Anantharaman K."/>
            <person name="Brown C.T."/>
            <person name="Hug L.A."/>
            <person name="Sharon I."/>
            <person name="Castelle C.J."/>
            <person name="Probst A.J."/>
            <person name="Thomas B.C."/>
            <person name="Singh A."/>
            <person name="Wilkins M.J."/>
            <person name="Karaoz U."/>
            <person name="Brodie E.L."/>
            <person name="Williams K.H."/>
            <person name="Hubbard S.S."/>
            <person name="Banfield J.F."/>
        </authorList>
    </citation>
    <scope>NUCLEOTIDE SEQUENCE [LARGE SCALE GENOMIC DNA]</scope>
</reference>
<dbReference type="InterPro" id="IPR032816">
    <property type="entry name" value="VTT_dom"/>
</dbReference>
<comment type="caution">
    <text evidence="3">The sequence shown here is derived from an EMBL/GenBank/DDBJ whole genome shotgun (WGS) entry which is preliminary data.</text>
</comment>
<evidence type="ECO:0000313" key="4">
    <source>
        <dbReference type="Proteomes" id="UP000179076"/>
    </source>
</evidence>
<keyword evidence="1" id="KW-1133">Transmembrane helix</keyword>
<evidence type="ECO:0000313" key="3">
    <source>
        <dbReference type="EMBL" id="OGI68646.1"/>
    </source>
</evidence>
<name>A0A1F6VGF0_9PROT</name>
<keyword evidence="1" id="KW-0472">Membrane</keyword>
<dbReference type="Proteomes" id="UP000179076">
    <property type="component" value="Unassembled WGS sequence"/>
</dbReference>
<feature type="transmembrane region" description="Helical" evidence="1">
    <location>
        <begin position="31"/>
        <end position="56"/>
    </location>
</feature>
<accession>A0A1F6VGF0</accession>
<dbReference type="PANTHER" id="PTHR42709">
    <property type="entry name" value="ALKALINE PHOSPHATASE LIKE PROTEIN"/>
    <property type="match status" value="1"/>
</dbReference>
<dbReference type="InterPro" id="IPR051311">
    <property type="entry name" value="DedA_domain"/>
</dbReference>
<evidence type="ECO:0000259" key="2">
    <source>
        <dbReference type="Pfam" id="PF09335"/>
    </source>
</evidence>
<feature type="transmembrane region" description="Helical" evidence="1">
    <location>
        <begin position="129"/>
        <end position="150"/>
    </location>
</feature>
<feature type="domain" description="VTT" evidence="2">
    <location>
        <begin position="27"/>
        <end position="149"/>
    </location>
</feature>
<gene>
    <name evidence="3" type="ORF">A2W18_08415</name>
</gene>
<keyword evidence="1" id="KW-0812">Transmembrane</keyword>